<dbReference type="Proteomes" id="UP001321473">
    <property type="component" value="Unassembled WGS sequence"/>
</dbReference>
<dbReference type="AlphaFoldDB" id="A0AAQ4DJX7"/>
<name>A0AAQ4DJX7_AMBAM</name>
<comment type="caution">
    <text evidence="1">The sequence shown here is derived from an EMBL/GenBank/DDBJ whole genome shotgun (WGS) entry which is preliminary data.</text>
</comment>
<gene>
    <name evidence="1" type="ORF">V5799_025963</name>
</gene>
<protein>
    <submittedName>
        <fullName evidence="1">Uncharacterized protein</fullName>
    </submittedName>
</protein>
<proteinExistence type="predicted"/>
<keyword evidence="2" id="KW-1185">Reference proteome</keyword>
<evidence type="ECO:0000313" key="1">
    <source>
        <dbReference type="EMBL" id="KAK8762767.1"/>
    </source>
</evidence>
<organism evidence="1 2">
    <name type="scientific">Amblyomma americanum</name>
    <name type="common">Lone star tick</name>
    <dbReference type="NCBI Taxonomy" id="6943"/>
    <lineage>
        <taxon>Eukaryota</taxon>
        <taxon>Metazoa</taxon>
        <taxon>Ecdysozoa</taxon>
        <taxon>Arthropoda</taxon>
        <taxon>Chelicerata</taxon>
        <taxon>Arachnida</taxon>
        <taxon>Acari</taxon>
        <taxon>Parasitiformes</taxon>
        <taxon>Ixodida</taxon>
        <taxon>Ixodoidea</taxon>
        <taxon>Ixodidae</taxon>
        <taxon>Amblyomminae</taxon>
        <taxon>Amblyomma</taxon>
    </lineage>
</organism>
<reference evidence="1 2" key="1">
    <citation type="journal article" date="2023" name="Arcadia Sci">
        <title>De novo assembly of a long-read Amblyomma americanum tick genome.</title>
        <authorList>
            <person name="Chou S."/>
            <person name="Poskanzer K.E."/>
            <person name="Rollins M."/>
            <person name="Thuy-Boun P.S."/>
        </authorList>
    </citation>
    <scope>NUCLEOTIDE SEQUENCE [LARGE SCALE GENOMIC DNA]</scope>
    <source>
        <strain evidence="1">F_SG_1</strain>
        <tissue evidence="1">Salivary glands</tissue>
    </source>
</reference>
<evidence type="ECO:0000313" key="2">
    <source>
        <dbReference type="Proteomes" id="UP001321473"/>
    </source>
</evidence>
<accession>A0AAQ4DJX7</accession>
<dbReference type="EMBL" id="JARKHS020029806">
    <property type="protein sequence ID" value="KAK8762767.1"/>
    <property type="molecule type" value="Genomic_DNA"/>
</dbReference>
<sequence>MSTSGNLIDIQDVDSFDKTSTMCLQTGRPSIIGIEADLGASDFSTTPTQEDGTGSFSAITSQQHIIRSTKKGGGGQDKAFEKEIGIFGELASKRADASELFEQLLQVAARYVDE</sequence>